<dbReference type="RefSeq" id="WP_378998387.1">
    <property type="nucleotide sequence ID" value="NZ_JBHSMT010000026.1"/>
</dbReference>
<comment type="caution">
    <text evidence="2">The sequence shown here is derived from an EMBL/GenBank/DDBJ whole genome shotgun (WGS) entry which is preliminary data.</text>
</comment>
<dbReference type="Proteomes" id="UP001596045">
    <property type="component" value="Unassembled WGS sequence"/>
</dbReference>
<evidence type="ECO:0008006" key="4">
    <source>
        <dbReference type="Google" id="ProtNLM"/>
    </source>
</evidence>
<sequence length="217" mass="24778">MNKSRLALGPDFLSGKFITASTVVRDRDYAFRRANLLDLPFVFNLVYEGSREGSFSDRMLSATGYVYILRLLLSDVLSLPHFIKPKTSDSQLFIFELNQEAIGFIQIISDQSKAGLPQKTISMCSIAHAYRDQQHGTQMIRMFMETVPDGTEVIGYCTKYARRMQSVFKKLKFKKDKATFYRLACYRFAKGAEMLPDNRQLSLPPRGQKTNRCKPAA</sequence>
<evidence type="ECO:0000313" key="2">
    <source>
        <dbReference type="EMBL" id="MFC5475261.1"/>
    </source>
</evidence>
<proteinExistence type="predicted"/>
<protein>
    <recommendedName>
        <fullName evidence="4">N-acetyltransferase domain-containing protein</fullName>
    </recommendedName>
</protein>
<accession>A0ABW0MEC0</accession>
<evidence type="ECO:0000256" key="1">
    <source>
        <dbReference type="SAM" id="MobiDB-lite"/>
    </source>
</evidence>
<dbReference type="EMBL" id="JBHSMT010000026">
    <property type="protein sequence ID" value="MFC5475261.1"/>
    <property type="molecule type" value="Genomic_DNA"/>
</dbReference>
<dbReference type="SUPFAM" id="SSF55729">
    <property type="entry name" value="Acyl-CoA N-acyltransferases (Nat)"/>
    <property type="match status" value="1"/>
</dbReference>
<feature type="region of interest" description="Disordered" evidence="1">
    <location>
        <begin position="197"/>
        <end position="217"/>
    </location>
</feature>
<dbReference type="Gene3D" id="3.40.630.30">
    <property type="match status" value="1"/>
</dbReference>
<reference evidence="3" key="1">
    <citation type="journal article" date="2019" name="Int. J. Syst. Evol. Microbiol.">
        <title>The Global Catalogue of Microorganisms (GCM) 10K type strain sequencing project: providing services to taxonomists for standard genome sequencing and annotation.</title>
        <authorList>
            <consortium name="The Broad Institute Genomics Platform"/>
            <consortium name="The Broad Institute Genome Sequencing Center for Infectious Disease"/>
            <person name="Wu L."/>
            <person name="Ma J."/>
        </authorList>
    </citation>
    <scope>NUCLEOTIDE SEQUENCE [LARGE SCALE GENOMIC DNA]</scope>
    <source>
        <strain evidence="3">JCM 17066</strain>
    </source>
</reference>
<evidence type="ECO:0000313" key="3">
    <source>
        <dbReference type="Proteomes" id="UP001596045"/>
    </source>
</evidence>
<name>A0ABW0MEC0_9BURK</name>
<organism evidence="2 3">
    <name type="scientific">Paraherbaspirillum soli</name>
    <dbReference type="NCBI Taxonomy" id="631222"/>
    <lineage>
        <taxon>Bacteria</taxon>
        <taxon>Pseudomonadati</taxon>
        <taxon>Pseudomonadota</taxon>
        <taxon>Betaproteobacteria</taxon>
        <taxon>Burkholderiales</taxon>
        <taxon>Oxalobacteraceae</taxon>
        <taxon>Paraherbaspirillum</taxon>
    </lineage>
</organism>
<dbReference type="InterPro" id="IPR016181">
    <property type="entry name" value="Acyl_CoA_acyltransferase"/>
</dbReference>
<gene>
    <name evidence="2" type="ORF">ACFPM8_14975</name>
</gene>
<keyword evidence="3" id="KW-1185">Reference proteome</keyword>